<sequence length="126" mass="14399">MVDSYYRFVRDSCNFPGNSHDAVIFRSTDLWNPIQAGFMPTIGKAVGDITVLVVGESAFPLRSWLIRAFTNAVLTPQQCYFNYRLREMSSHESLINLLIKRWKEEQGGIDKVAAHERLSKHKGCFS</sequence>
<evidence type="ECO:0000259" key="3">
    <source>
        <dbReference type="Pfam" id="PF13359"/>
    </source>
</evidence>
<comment type="cofactor">
    <cofactor evidence="1">
        <name>a divalent metal cation</name>
        <dbReference type="ChEBI" id="CHEBI:60240"/>
    </cofactor>
</comment>
<dbReference type="EMBL" id="CALNXI010000058">
    <property type="protein sequence ID" value="CAH3017249.1"/>
    <property type="molecule type" value="Genomic_DNA"/>
</dbReference>
<protein>
    <recommendedName>
        <fullName evidence="3">DDE Tnp4 domain-containing protein</fullName>
    </recommendedName>
</protein>
<accession>A0ABN8LJF4</accession>
<organism evidence="4 5">
    <name type="scientific">Porites evermanni</name>
    <dbReference type="NCBI Taxonomy" id="104178"/>
    <lineage>
        <taxon>Eukaryota</taxon>
        <taxon>Metazoa</taxon>
        <taxon>Cnidaria</taxon>
        <taxon>Anthozoa</taxon>
        <taxon>Hexacorallia</taxon>
        <taxon>Scleractinia</taxon>
        <taxon>Fungiina</taxon>
        <taxon>Poritidae</taxon>
        <taxon>Porites</taxon>
    </lineage>
</organism>
<gene>
    <name evidence="4" type="ORF">PEVE_00036356</name>
</gene>
<dbReference type="Pfam" id="PF13359">
    <property type="entry name" value="DDE_Tnp_4"/>
    <property type="match status" value="1"/>
</dbReference>
<evidence type="ECO:0000313" key="4">
    <source>
        <dbReference type="EMBL" id="CAH3017249.1"/>
    </source>
</evidence>
<keyword evidence="5" id="KW-1185">Reference proteome</keyword>
<evidence type="ECO:0000313" key="5">
    <source>
        <dbReference type="Proteomes" id="UP001159427"/>
    </source>
</evidence>
<keyword evidence="2" id="KW-0479">Metal-binding</keyword>
<evidence type="ECO:0000256" key="2">
    <source>
        <dbReference type="ARBA" id="ARBA00022723"/>
    </source>
</evidence>
<dbReference type="InterPro" id="IPR027806">
    <property type="entry name" value="HARBI1_dom"/>
</dbReference>
<dbReference type="Proteomes" id="UP001159427">
    <property type="component" value="Unassembled WGS sequence"/>
</dbReference>
<proteinExistence type="predicted"/>
<name>A0ABN8LJF4_9CNID</name>
<comment type="caution">
    <text evidence="4">The sequence shown here is derived from an EMBL/GenBank/DDBJ whole genome shotgun (WGS) entry which is preliminary data.</text>
</comment>
<reference evidence="4 5" key="1">
    <citation type="submission" date="2022-05" db="EMBL/GenBank/DDBJ databases">
        <authorList>
            <consortium name="Genoscope - CEA"/>
            <person name="William W."/>
        </authorList>
    </citation>
    <scope>NUCLEOTIDE SEQUENCE [LARGE SCALE GENOMIC DNA]</scope>
</reference>
<feature type="domain" description="DDE Tnp4" evidence="3">
    <location>
        <begin position="3"/>
        <end position="109"/>
    </location>
</feature>
<evidence type="ECO:0000256" key="1">
    <source>
        <dbReference type="ARBA" id="ARBA00001968"/>
    </source>
</evidence>